<gene>
    <name evidence="2" type="ORF">GNF76_20565</name>
</gene>
<name>A0A6I3WHK0_9PSED</name>
<keyword evidence="3" id="KW-1185">Reference proteome</keyword>
<evidence type="ECO:0000313" key="3">
    <source>
        <dbReference type="Proteomes" id="UP000438196"/>
    </source>
</evidence>
<evidence type="ECO:0000313" key="2">
    <source>
        <dbReference type="EMBL" id="MUF06753.1"/>
    </source>
</evidence>
<organism evidence="2 3">
    <name type="scientific">Pseudomonas spelaei</name>
    <dbReference type="NCBI Taxonomy" id="1055469"/>
    <lineage>
        <taxon>Bacteria</taxon>
        <taxon>Pseudomonadati</taxon>
        <taxon>Pseudomonadota</taxon>
        <taxon>Gammaproteobacteria</taxon>
        <taxon>Pseudomonadales</taxon>
        <taxon>Pseudomonadaceae</taxon>
        <taxon>Pseudomonas</taxon>
    </lineage>
</organism>
<dbReference type="Proteomes" id="UP000438196">
    <property type="component" value="Unassembled WGS sequence"/>
</dbReference>
<keyword evidence="1" id="KW-1133">Transmembrane helix</keyword>
<dbReference type="EMBL" id="WNNK01000019">
    <property type="protein sequence ID" value="MUF06753.1"/>
    <property type="molecule type" value="Genomic_DNA"/>
</dbReference>
<sequence>MLLILPLIVLLVGILFWAIKFIPHPTIRTLLRVLIGLCLAAFLVFLCLVSGFPASLLVSGA</sequence>
<evidence type="ECO:0000256" key="1">
    <source>
        <dbReference type="SAM" id="Phobius"/>
    </source>
</evidence>
<comment type="caution">
    <text evidence="2">The sequence shown here is derived from an EMBL/GenBank/DDBJ whole genome shotgun (WGS) entry which is preliminary data.</text>
</comment>
<dbReference type="AlphaFoldDB" id="A0A6I3WHK0"/>
<protein>
    <submittedName>
        <fullName evidence="2">Uncharacterized protein</fullName>
    </submittedName>
</protein>
<feature type="transmembrane region" description="Helical" evidence="1">
    <location>
        <begin position="34"/>
        <end position="58"/>
    </location>
</feature>
<proteinExistence type="predicted"/>
<accession>A0A6I3WHK0</accession>
<dbReference type="RefSeq" id="WP_178123452.1">
    <property type="nucleotide sequence ID" value="NZ_JBHSTH010000041.1"/>
</dbReference>
<reference evidence="2 3" key="1">
    <citation type="submission" date="2019-11" db="EMBL/GenBank/DDBJ databases">
        <title>Pseudomonas karstica sp. nov. and Pseudomonas spelaei sp. nov. from karst caves.</title>
        <authorList>
            <person name="Zeman M."/>
        </authorList>
    </citation>
    <scope>NUCLEOTIDE SEQUENCE [LARGE SCALE GENOMIC DNA]</scope>
    <source>
        <strain evidence="2 3">CCM 7893</strain>
    </source>
</reference>
<keyword evidence="1" id="KW-0812">Transmembrane</keyword>
<keyword evidence="1" id="KW-0472">Membrane</keyword>